<name>A0ABT0RJ39_9SPHN</name>
<dbReference type="Gene3D" id="2.70.98.10">
    <property type="match status" value="1"/>
</dbReference>
<protein>
    <submittedName>
        <fullName evidence="1">Aldose 1-epimerase</fullName>
    </submittedName>
</protein>
<dbReference type="EMBL" id="JAMGBD010000001">
    <property type="protein sequence ID" value="MCL6682654.1"/>
    <property type="molecule type" value="Genomic_DNA"/>
</dbReference>
<dbReference type="RefSeq" id="WP_249846609.1">
    <property type="nucleotide sequence ID" value="NZ_JAMGBD010000001.1"/>
</dbReference>
<dbReference type="SUPFAM" id="SSF74650">
    <property type="entry name" value="Galactose mutarotase-like"/>
    <property type="match status" value="1"/>
</dbReference>
<dbReference type="InterPro" id="IPR008183">
    <property type="entry name" value="Aldose_1/G6P_1-epimerase"/>
</dbReference>
<organism evidence="1 2">
    <name type="scientific">Sphingomonas alba</name>
    <dbReference type="NCBI Taxonomy" id="2908208"/>
    <lineage>
        <taxon>Bacteria</taxon>
        <taxon>Pseudomonadati</taxon>
        <taxon>Pseudomonadota</taxon>
        <taxon>Alphaproteobacteria</taxon>
        <taxon>Sphingomonadales</taxon>
        <taxon>Sphingomonadaceae</taxon>
        <taxon>Sphingomonas</taxon>
    </lineage>
</organism>
<comment type="caution">
    <text evidence="1">The sequence shown here is derived from an EMBL/GenBank/DDBJ whole genome shotgun (WGS) entry which is preliminary data.</text>
</comment>
<proteinExistence type="predicted"/>
<accession>A0ABT0RJ39</accession>
<sequence>MVDEQVKLHIGDLELALSPSIGGSIARFDWTGEGSDPFPLMRGCHSGSTNVLEAACFPLVPFVNRIRGSRFTFRGREVVMQPNMAGDPSVLHGQGWLGRWNILFANEAETELAYEHQAGEWPWTYEARQHFALDAGGLTVRLSCFNTSTDPMPCGLGLHPYFHCGPDTVLGTHVTDVWDIDENVLPLAKGPAIGRFDLDGRHICGQGLDHGFAGWGGEARISDTDWPVELVMSSPDAHFFQLYSPREGGLFVAEPVTHANAALNEPEEEWPELGVRVLKPGEEMTLSMRLDVKPD</sequence>
<evidence type="ECO:0000313" key="2">
    <source>
        <dbReference type="Proteomes" id="UP001165363"/>
    </source>
</evidence>
<keyword evidence="2" id="KW-1185">Reference proteome</keyword>
<gene>
    <name evidence="1" type="ORF">LZ536_01905</name>
</gene>
<dbReference type="InterPro" id="IPR011013">
    <property type="entry name" value="Gal_mutarotase_sf_dom"/>
</dbReference>
<dbReference type="CDD" id="cd09021">
    <property type="entry name" value="Aldose_epim_Ec_YphB"/>
    <property type="match status" value="1"/>
</dbReference>
<evidence type="ECO:0000313" key="1">
    <source>
        <dbReference type="EMBL" id="MCL6682654.1"/>
    </source>
</evidence>
<dbReference type="Proteomes" id="UP001165363">
    <property type="component" value="Unassembled WGS sequence"/>
</dbReference>
<dbReference type="Pfam" id="PF01263">
    <property type="entry name" value="Aldose_epim"/>
    <property type="match status" value="1"/>
</dbReference>
<dbReference type="InterPro" id="IPR014718">
    <property type="entry name" value="GH-type_carb-bd"/>
</dbReference>
<reference evidence="1" key="1">
    <citation type="submission" date="2022-05" db="EMBL/GenBank/DDBJ databases">
        <authorList>
            <person name="Jo J.-H."/>
            <person name="Im W.-T."/>
        </authorList>
    </citation>
    <scope>NUCLEOTIDE SEQUENCE</scope>
    <source>
        <strain evidence="1">SE158</strain>
    </source>
</reference>